<evidence type="ECO:0000313" key="6">
    <source>
        <dbReference type="Proteomes" id="UP000004431"/>
    </source>
</evidence>
<dbReference type="PROSITE" id="PS50949">
    <property type="entry name" value="HTH_GNTR"/>
    <property type="match status" value="1"/>
</dbReference>
<dbReference type="SUPFAM" id="SSF64288">
    <property type="entry name" value="Chorismate lyase-like"/>
    <property type="match status" value="1"/>
</dbReference>
<keyword evidence="3" id="KW-0804">Transcription</keyword>
<organism evidence="5 6">
    <name type="scientific">Fannyhessea vaginae PB189-T1-4</name>
    <dbReference type="NCBI Taxonomy" id="866774"/>
    <lineage>
        <taxon>Bacteria</taxon>
        <taxon>Bacillati</taxon>
        <taxon>Actinomycetota</taxon>
        <taxon>Coriobacteriia</taxon>
        <taxon>Coriobacteriales</taxon>
        <taxon>Atopobiaceae</taxon>
        <taxon>Fannyhessea</taxon>
    </lineage>
</organism>
<proteinExistence type="predicted"/>
<protein>
    <submittedName>
        <fullName evidence="5">Transcriptional regulator, GntR family</fullName>
    </submittedName>
</protein>
<evidence type="ECO:0000256" key="2">
    <source>
        <dbReference type="ARBA" id="ARBA00023125"/>
    </source>
</evidence>
<dbReference type="Gene3D" id="1.10.10.10">
    <property type="entry name" value="Winged helix-like DNA-binding domain superfamily/Winged helix DNA-binding domain"/>
    <property type="match status" value="1"/>
</dbReference>
<dbReference type="InterPro" id="IPR011663">
    <property type="entry name" value="UTRA"/>
</dbReference>
<dbReference type="PANTHER" id="PTHR44846">
    <property type="entry name" value="MANNOSYL-D-GLYCERATE TRANSPORT/METABOLISM SYSTEM REPRESSOR MNGR-RELATED"/>
    <property type="match status" value="1"/>
</dbReference>
<comment type="caution">
    <text evidence="5">The sequence shown here is derived from an EMBL/GenBank/DDBJ whole genome shotgun (WGS) entry which is preliminary data.</text>
</comment>
<evidence type="ECO:0000256" key="1">
    <source>
        <dbReference type="ARBA" id="ARBA00023015"/>
    </source>
</evidence>
<accession>A0ABN0AYT2</accession>
<keyword evidence="6" id="KW-1185">Reference proteome</keyword>
<dbReference type="CDD" id="cd07377">
    <property type="entry name" value="WHTH_GntR"/>
    <property type="match status" value="1"/>
</dbReference>
<sequence length="235" mass="27367">MKIPKYQVIKNELKNAIVTGCLKNGQKFYTEAELIDKYNVSSITVIRALNDLVKEGYLVRHQGKGTFISRSRKDKRVQFSDVELYPFSEEHVYVHEIIQENVPEILKTLQLNKNAHYIAIRRTRTVNDTPVIYHQSYLIKSLIDTSKPLAYYTSIYERLQQDRGIVMEDEPYEETNSIVYPAPLHISQMLNLTKGEPCAKQMRLTYSAATGKPLEYAVAYKRWDFYKFTIKGNEV</sequence>
<evidence type="ECO:0000256" key="3">
    <source>
        <dbReference type="ARBA" id="ARBA00023163"/>
    </source>
</evidence>
<dbReference type="Pfam" id="PF07702">
    <property type="entry name" value="UTRA"/>
    <property type="match status" value="1"/>
</dbReference>
<name>A0ABN0AYT2_9ACTN</name>
<dbReference type="InterPro" id="IPR050679">
    <property type="entry name" value="Bact_HTH_transcr_reg"/>
</dbReference>
<dbReference type="InterPro" id="IPR036388">
    <property type="entry name" value="WH-like_DNA-bd_sf"/>
</dbReference>
<dbReference type="PANTHER" id="PTHR44846:SF17">
    <property type="entry name" value="GNTR-FAMILY TRANSCRIPTIONAL REGULATOR"/>
    <property type="match status" value="1"/>
</dbReference>
<dbReference type="Proteomes" id="UP000004431">
    <property type="component" value="Unassembled WGS sequence"/>
</dbReference>
<dbReference type="InterPro" id="IPR000524">
    <property type="entry name" value="Tscrpt_reg_HTH_GntR"/>
</dbReference>
<dbReference type="Pfam" id="PF00392">
    <property type="entry name" value="GntR"/>
    <property type="match status" value="1"/>
</dbReference>
<reference evidence="5 6" key="1">
    <citation type="submission" date="2010-08" db="EMBL/GenBank/DDBJ databases">
        <authorList>
            <person name="Durkin A.S."/>
            <person name="Madupu R."/>
            <person name="Torralba M."/>
            <person name="Gillis M."/>
            <person name="Methe B."/>
            <person name="Sutton G."/>
            <person name="Nelson K.E."/>
        </authorList>
    </citation>
    <scope>NUCLEOTIDE SEQUENCE [LARGE SCALE GENOMIC DNA]</scope>
    <source>
        <strain evidence="5 6">PB189-T1-4</strain>
    </source>
</reference>
<dbReference type="InterPro" id="IPR036390">
    <property type="entry name" value="WH_DNA-bd_sf"/>
</dbReference>
<dbReference type="SMART" id="SM00866">
    <property type="entry name" value="UTRA"/>
    <property type="match status" value="1"/>
</dbReference>
<dbReference type="InterPro" id="IPR028978">
    <property type="entry name" value="Chorismate_lyase_/UTRA_dom_sf"/>
</dbReference>
<dbReference type="Gene3D" id="3.40.1410.10">
    <property type="entry name" value="Chorismate lyase-like"/>
    <property type="match status" value="1"/>
</dbReference>
<dbReference type="SUPFAM" id="SSF46785">
    <property type="entry name" value="Winged helix' DNA-binding domain"/>
    <property type="match status" value="1"/>
</dbReference>
<keyword evidence="1" id="KW-0805">Transcription regulation</keyword>
<keyword evidence="2" id="KW-0238">DNA-binding</keyword>
<feature type="domain" description="HTH gntR-type" evidence="4">
    <location>
        <begin position="3"/>
        <end position="71"/>
    </location>
</feature>
<evidence type="ECO:0000259" key="4">
    <source>
        <dbReference type="PROSITE" id="PS50949"/>
    </source>
</evidence>
<dbReference type="EMBL" id="AEDQ01000031">
    <property type="protein sequence ID" value="EFL43696.1"/>
    <property type="molecule type" value="Genomic_DNA"/>
</dbReference>
<gene>
    <name evidence="5" type="primary">ubiC</name>
    <name evidence="5" type="ORF">HMPREF9248_0059</name>
</gene>
<evidence type="ECO:0000313" key="5">
    <source>
        <dbReference type="EMBL" id="EFL43696.1"/>
    </source>
</evidence>
<dbReference type="RefSeq" id="WP_006304647.1">
    <property type="nucleotide sequence ID" value="NZ_AEDQ01000031.1"/>
</dbReference>
<dbReference type="SMART" id="SM00345">
    <property type="entry name" value="HTH_GNTR"/>
    <property type="match status" value="1"/>
</dbReference>